<comment type="caution">
    <text evidence="1">The sequence shown here is derived from an EMBL/GenBank/DDBJ whole genome shotgun (WGS) entry which is preliminary data.</text>
</comment>
<keyword evidence="2" id="KW-1185">Reference proteome</keyword>
<dbReference type="Proteomes" id="UP000798662">
    <property type="component" value="Chromosome 1"/>
</dbReference>
<proteinExistence type="predicted"/>
<dbReference type="EMBL" id="CM020618">
    <property type="protein sequence ID" value="KAK1862233.1"/>
    <property type="molecule type" value="Genomic_DNA"/>
</dbReference>
<reference evidence="1" key="1">
    <citation type="submission" date="2019-11" db="EMBL/GenBank/DDBJ databases">
        <title>Nori genome reveals adaptations in red seaweeds to the harsh intertidal environment.</title>
        <authorList>
            <person name="Wang D."/>
            <person name="Mao Y."/>
        </authorList>
    </citation>
    <scope>NUCLEOTIDE SEQUENCE</scope>
    <source>
        <tissue evidence="1">Gametophyte</tissue>
    </source>
</reference>
<name>A0ACC3BXC9_PYRYE</name>
<protein>
    <submittedName>
        <fullName evidence="1">Uncharacterized protein</fullName>
    </submittedName>
</protein>
<accession>A0ACC3BXC9</accession>
<sequence>MAPAACSCARLRAPRQSGQVALRAPVAGKTRHLPAFLGSPSLFFHPTRAGAVGRPWTSTARGRPGGGAARHAPTGGGRERTLSLPVAALGSDDRSAPPRFRVDADGEDAPKSRFGPAPTRPSTPNERAAAAVAETMERLGVAAAAAPVTPVTRGPGRLVDLRTVNPGGAAVGAAGAAAMFWALWTATTWLAGWYGAHPVTSDGDGGYVVARISVVVRTAVVGLVALAAGMSGVTGAGLALLAGRVTFGKVTGVWPEVTPEGGDAASPSGKAGRSADGGGGGGQ</sequence>
<gene>
    <name evidence="1" type="ORF">I4F81_004807</name>
</gene>
<organism evidence="1 2">
    <name type="scientific">Pyropia yezoensis</name>
    <name type="common">Susabi-nori</name>
    <name type="synonym">Porphyra yezoensis</name>
    <dbReference type="NCBI Taxonomy" id="2788"/>
    <lineage>
        <taxon>Eukaryota</taxon>
        <taxon>Rhodophyta</taxon>
        <taxon>Bangiophyceae</taxon>
        <taxon>Bangiales</taxon>
        <taxon>Bangiaceae</taxon>
        <taxon>Pyropia</taxon>
    </lineage>
</organism>
<evidence type="ECO:0000313" key="2">
    <source>
        <dbReference type="Proteomes" id="UP000798662"/>
    </source>
</evidence>
<evidence type="ECO:0000313" key="1">
    <source>
        <dbReference type="EMBL" id="KAK1862233.1"/>
    </source>
</evidence>